<feature type="compositionally biased region" description="Polar residues" evidence="1">
    <location>
        <begin position="61"/>
        <end position="90"/>
    </location>
</feature>
<proteinExistence type="predicted"/>
<dbReference type="OrthoDB" id="20105at2759"/>
<dbReference type="Proteomes" id="UP000256690">
    <property type="component" value="Unassembled WGS sequence"/>
</dbReference>
<feature type="region of interest" description="Disordered" evidence="1">
    <location>
        <begin position="60"/>
        <end position="130"/>
    </location>
</feature>
<dbReference type="Pfam" id="PF09962">
    <property type="entry name" value="DUF2196"/>
    <property type="match status" value="1"/>
</dbReference>
<dbReference type="EMBL" id="PVWQ01000001">
    <property type="protein sequence ID" value="RDW93682.1"/>
    <property type="molecule type" value="Genomic_DNA"/>
</dbReference>
<evidence type="ECO:0000256" key="1">
    <source>
        <dbReference type="SAM" id="MobiDB-lite"/>
    </source>
</evidence>
<dbReference type="NCBIfam" id="TIGR03833">
    <property type="entry name" value="YwbE family protein"/>
    <property type="match status" value="1"/>
</dbReference>
<dbReference type="PANTHER" id="PTHR40069">
    <property type="entry name" value="YWBE PROTEIN"/>
    <property type="match status" value="1"/>
</dbReference>
<dbReference type="PANTHER" id="PTHR40069:SF1">
    <property type="entry name" value="YWBE PROTEIN"/>
    <property type="match status" value="1"/>
</dbReference>
<reference evidence="2 3" key="1">
    <citation type="journal article" date="2018" name="IMA Fungus">
        <title>IMA Genome-F 9: Draft genome sequence of Annulohypoxylon stygium, Aspergillus mulundensis, Berkeleyomyces basicola (syn. Thielaviopsis basicola), Ceratocystis smalleyi, two Cercospora beticola strains, Coleophoma cylindrospora, Fusarium fracticaudum, Phialophora cf. hyalina, and Morchella septimelata.</title>
        <authorList>
            <person name="Wingfield B.D."/>
            <person name="Bills G.F."/>
            <person name="Dong Y."/>
            <person name="Huang W."/>
            <person name="Nel W.J."/>
            <person name="Swalarsk-Parry B.S."/>
            <person name="Vaghefi N."/>
            <person name="Wilken P.M."/>
            <person name="An Z."/>
            <person name="de Beer Z.W."/>
            <person name="De Vos L."/>
            <person name="Chen L."/>
            <person name="Duong T.A."/>
            <person name="Gao Y."/>
            <person name="Hammerbacher A."/>
            <person name="Kikkert J.R."/>
            <person name="Li Y."/>
            <person name="Li H."/>
            <person name="Li K."/>
            <person name="Li Q."/>
            <person name="Liu X."/>
            <person name="Ma X."/>
            <person name="Naidoo K."/>
            <person name="Pethybridge S.J."/>
            <person name="Sun J."/>
            <person name="Steenkamp E.T."/>
            <person name="van der Nest M.A."/>
            <person name="van Wyk S."/>
            <person name="Wingfield M.J."/>
            <person name="Xiong C."/>
            <person name="Yue Q."/>
            <person name="Zhang X."/>
        </authorList>
    </citation>
    <scope>NUCLEOTIDE SEQUENCE [LARGE SCALE GENOMIC DNA]</scope>
    <source>
        <strain evidence="2 3">DSM 5745</strain>
    </source>
</reference>
<evidence type="ECO:0000313" key="2">
    <source>
        <dbReference type="EMBL" id="RDW93682.1"/>
    </source>
</evidence>
<comment type="caution">
    <text evidence="2">The sequence shown here is derived from an EMBL/GenBank/DDBJ whole genome shotgun (WGS) entry which is preliminary data.</text>
</comment>
<sequence length="164" mass="17121">MPPVPTTKDVIPGASVNIVLKKDQPTGRTVAGTVATLLTRGNHPRGIKVRLTDGRVGRVQSMASTASASGQTESSPATGPVNTTFRNTGSRSRDAPEPPTQAIGLDAYITKPRRRGKGGSRENGLEGAQEEQVVETVVVVCPVCGDFEGDEAAVAHHVAGHFED</sequence>
<dbReference type="RefSeq" id="XP_026608865.1">
    <property type="nucleotide sequence ID" value="XM_026743020.1"/>
</dbReference>
<protein>
    <recommendedName>
        <fullName evidence="4">UBZ4-type domain-containing protein</fullName>
    </recommendedName>
</protein>
<name>A0A3D8T550_9EURO</name>
<organism evidence="2 3">
    <name type="scientific">Aspergillus mulundensis</name>
    <dbReference type="NCBI Taxonomy" id="1810919"/>
    <lineage>
        <taxon>Eukaryota</taxon>
        <taxon>Fungi</taxon>
        <taxon>Dikarya</taxon>
        <taxon>Ascomycota</taxon>
        <taxon>Pezizomycotina</taxon>
        <taxon>Eurotiomycetes</taxon>
        <taxon>Eurotiomycetidae</taxon>
        <taxon>Eurotiales</taxon>
        <taxon>Aspergillaceae</taxon>
        <taxon>Aspergillus</taxon>
        <taxon>Aspergillus subgen. Nidulantes</taxon>
    </lineage>
</organism>
<dbReference type="GeneID" id="38111374"/>
<dbReference type="InterPro" id="IPR019240">
    <property type="entry name" value="DUF2196"/>
</dbReference>
<evidence type="ECO:0008006" key="4">
    <source>
        <dbReference type="Google" id="ProtNLM"/>
    </source>
</evidence>
<dbReference type="AlphaFoldDB" id="A0A3D8T550"/>
<keyword evidence="3" id="KW-1185">Reference proteome</keyword>
<evidence type="ECO:0000313" key="3">
    <source>
        <dbReference type="Proteomes" id="UP000256690"/>
    </source>
</evidence>
<gene>
    <name evidence="2" type="ORF">DSM5745_01004</name>
</gene>
<accession>A0A3D8T550</accession>